<dbReference type="GeneID" id="28766634"/>
<dbReference type="OrthoDB" id="4825549at2759"/>
<dbReference type="Proteomes" id="UP000077069">
    <property type="component" value="Unassembled WGS sequence"/>
</dbReference>
<protein>
    <recommendedName>
        <fullName evidence="4">Secreted protein</fullName>
    </recommendedName>
</protein>
<gene>
    <name evidence="2" type="ORF">CC84DRAFT_1220237</name>
</gene>
<proteinExistence type="predicted"/>
<dbReference type="RefSeq" id="XP_018033738.1">
    <property type="nucleotide sequence ID" value="XM_018183148.1"/>
</dbReference>
<keyword evidence="1" id="KW-0732">Signal</keyword>
<organism evidence="2 3">
    <name type="scientific">Paraphaeosphaeria sporulosa</name>
    <dbReference type="NCBI Taxonomy" id="1460663"/>
    <lineage>
        <taxon>Eukaryota</taxon>
        <taxon>Fungi</taxon>
        <taxon>Dikarya</taxon>
        <taxon>Ascomycota</taxon>
        <taxon>Pezizomycotina</taxon>
        <taxon>Dothideomycetes</taxon>
        <taxon>Pleosporomycetidae</taxon>
        <taxon>Pleosporales</taxon>
        <taxon>Massarineae</taxon>
        <taxon>Didymosphaeriaceae</taxon>
        <taxon>Paraphaeosphaeria</taxon>
    </lineage>
</organism>
<evidence type="ECO:0000313" key="2">
    <source>
        <dbReference type="EMBL" id="OAG03373.1"/>
    </source>
</evidence>
<dbReference type="EMBL" id="KV441555">
    <property type="protein sequence ID" value="OAG03373.1"/>
    <property type="molecule type" value="Genomic_DNA"/>
</dbReference>
<dbReference type="InParanoid" id="A0A177C6V1"/>
<feature type="signal peptide" evidence="1">
    <location>
        <begin position="1"/>
        <end position="19"/>
    </location>
</feature>
<sequence length="149" mass="16460">MKPTTFLFFAVNYLGLASAASITNPDDSMHAMEKRACFSSGANFGNDQNAALNAARTACNGYLKGKYNKRETRVKCYNLSSNKHVKLTVGLTGPNAGSTRTIGRDECYNGLTKEIIKCSKGGDTTYGNWRYRQVLLPCSRVIQLFIKRN</sequence>
<dbReference type="AlphaFoldDB" id="A0A177C6V1"/>
<keyword evidence="3" id="KW-1185">Reference proteome</keyword>
<accession>A0A177C6V1</accession>
<reference evidence="2 3" key="1">
    <citation type="submission" date="2016-05" db="EMBL/GenBank/DDBJ databases">
        <title>Comparative analysis of secretome profiles of manganese(II)-oxidizing ascomycete fungi.</title>
        <authorList>
            <consortium name="DOE Joint Genome Institute"/>
            <person name="Zeiner C.A."/>
            <person name="Purvine S.O."/>
            <person name="Zink E.M."/>
            <person name="Wu S."/>
            <person name="Pasa-Tolic L."/>
            <person name="Chaput D.L."/>
            <person name="Haridas S."/>
            <person name="Grigoriev I.V."/>
            <person name="Santelli C.M."/>
            <person name="Hansel C.M."/>
        </authorList>
    </citation>
    <scope>NUCLEOTIDE SEQUENCE [LARGE SCALE GENOMIC DNA]</scope>
    <source>
        <strain evidence="2 3">AP3s5-JAC2a</strain>
    </source>
</reference>
<evidence type="ECO:0008006" key="4">
    <source>
        <dbReference type="Google" id="ProtNLM"/>
    </source>
</evidence>
<evidence type="ECO:0000313" key="3">
    <source>
        <dbReference type="Proteomes" id="UP000077069"/>
    </source>
</evidence>
<evidence type="ECO:0000256" key="1">
    <source>
        <dbReference type="SAM" id="SignalP"/>
    </source>
</evidence>
<feature type="chain" id="PRO_5008057828" description="Secreted protein" evidence="1">
    <location>
        <begin position="20"/>
        <end position="149"/>
    </location>
</feature>
<name>A0A177C6V1_9PLEO</name>